<dbReference type="EMBL" id="CM037154">
    <property type="protein sequence ID" value="KAH7859878.1"/>
    <property type="molecule type" value="Genomic_DNA"/>
</dbReference>
<proteinExistence type="predicted"/>
<dbReference type="Proteomes" id="UP000828048">
    <property type="component" value="Chromosome 4"/>
</dbReference>
<protein>
    <submittedName>
        <fullName evidence="1">Uncharacterized protein</fullName>
    </submittedName>
</protein>
<sequence>MENRINRPPSRNFNVDFLSGSSRKRKTTDVNQPGAISESNLQYTRWESNLQNTHFQSGVHVEDNTRGLCFNQAKSIEPTSLGHQFEKDQFPTQNVHPGSWLNCNGNLNLHGNRTENLINTSHAPPQPLEYKGSFDSLNMQASVVKSTWQTQVGPSKSYQFLPLLKSDGGNIRRDQVASSCEEIERAASLGSSQIQNPIFSQNGVQLGTSVPSGVTSRNISENGEQVQGNGFVKIKETEKVLDMKNLMHPLPESSPKISCPASTVESGQKTDQTRGSPMSDEKSKSHFGKPASTVAEKLWDGSVQLSSSVVVSAVAFFKSGEKLLHTNWSESVEVKGKVRLEAFEKYIQDLPRSRNRGLMVISLCWKEGSSKTGLTGMKEVAKGYKKGGKVGRAPISPGIDLYICPRSEAIITILAKYGFFKGMAAVDDNPDSMIGCVVWRKNQTCSNSVVKKPESKSKSVSEKPLNSPSLSPLQQAAEAEKHLTVTQPTLECADRSVSESMKQTETNNSVSVPEQPKTNLVLQKPIMPFSSDIPKETTSSLEDDDLPEFDFRTACGISQTNMTRPSVSVLLDRRLPTERIRSTDRSVLPGTSNFLAMSVSGQRSDHSRLPSAANEGMPPLKIIGEHGPQIPVFPNMGDRSGVQNKVTTTPGSTTIFPHPKNIFDDDDDDDMPEWCPPERSLAETTSRSTTFQSDLRNPTFQNSVRGPPQALPFSPSQNASRPPFSSQGFSPKAPQPRPLKRSPNSSMGSNSNSILGPPPSFEAKVPFYPAEKRGRRHR</sequence>
<name>A0ACB7Z3L1_9ERIC</name>
<reference evidence="1 2" key="1">
    <citation type="journal article" date="2021" name="Hortic Res">
        <title>High-quality reference genome and annotation aids understanding of berry development for evergreen blueberry (Vaccinium darrowii).</title>
        <authorList>
            <person name="Yu J."/>
            <person name="Hulse-Kemp A.M."/>
            <person name="Babiker E."/>
            <person name="Staton M."/>
        </authorList>
    </citation>
    <scope>NUCLEOTIDE SEQUENCE [LARGE SCALE GENOMIC DNA]</scope>
    <source>
        <strain evidence="2">cv. NJ 8807/NJ 8810</strain>
        <tissue evidence="1">Young leaf</tissue>
    </source>
</reference>
<evidence type="ECO:0000313" key="1">
    <source>
        <dbReference type="EMBL" id="KAH7859878.1"/>
    </source>
</evidence>
<evidence type="ECO:0000313" key="2">
    <source>
        <dbReference type="Proteomes" id="UP000828048"/>
    </source>
</evidence>
<comment type="caution">
    <text evidence="1">The sequence shown here is derived from an EMBL/GenBank/DDBJ whole genome shotgun (WGS) entry which is preliminary data.</text>
</comment>
<accession>A0ACB7Z3L1</accession>
<keyword evidence="2" id="KW-1185">Reference proteome</keyword>
<gene>
    <name evidence="1" type="ORF">Vadar_006624</name>
</gene>
<organism evidence="1 2">
    <name type="scientific">Vaccinium darrowii</name>
    <dbReference type="NCBI Taxonomy" id="229202"/>
    <lineage>
        <taxon>Eukaryota</taxon>
        <taxon>Viridiplantae</taxon>
        <taxon>Streptophyta</taxon>
        <taxon>Embryophyta</taxon>
        <taxon>Tracheophyta</taxon>
        <taxon>Spermatophyta</taxon>
        <taxon>Magnoliopsida</taxon>
        <taxon>eudicotyledons</taxon>
        <taxon>Gunneridae</taxon>
        <taxon>Pentapetalae</taxon>
        <taxon>asterids</taxon>
        <taxon>Ericales</taxon>
        <taxon>Ericaceae</taxon>
        <taxon>Vaccinioideae</taxon>
        <taxon>Vaccinieae</taxon>
        <taxon>Vaccinium</taxon>
    </lineage>
</organism>